<keyword evidence="10 12" id="KW-0472">Membrane</keyword>
<keyword evidence="7" id="KW-0249">Electron transport</keyword>
<dbReference type="PROSITE" id="PS50939">
    <property type="entry name" value="CYTOCHROME_B561"/>
    <property type="match status" value="1"/>
</dbReference>
<comment type="subcellular location">
    <subcellularLocation>
        <location evidence="2">Membrane</location>
        <topology evidence="2">Multi-pass membrane protein</topology>
    </subcellularLocation>
</comment>
<feature type="transmembrane region" description="Helical" evidence="12">
    <location>
        <begin position="172"/>
        <end position="189"/>
    </location>
</feature>
<dbReference type="PANTHER" id="PTHR15422:SF45">
    <property type="entry name" value="CYTOCHROME B561 DOMAIN-CONTAINING PROTEIN"/>
    <property type="match status" value="1"/>
</dbReference>
<evidence type="ECO:0000256" key="7">
    <source>
        <dbReference type="ARBA" id="ARBA00022982"/>
    </source>
</evidence>
<dbReference type="InterPro" id="IPR006593">
    <property type="entry name" value="Cyt_b561/ferric_Rdtase_TM"/>
</dbReference>
<organism evidence="14 15">
    <name type="scientific">Dimorphilus gyrociliatus</name>
    <dbReference type="NCBI Taxonomy" id="2664684"/>
    <lineage>
        <taxon>Eukaryota</taxon>
        <taxon>Metazoa</taxon>
        <taxon>Spiralia</taxon>
        <taxon>Lophotrochozoa</taxon>
        <taxon>Annelida</taxon>
        <taxon>Polychaeta</taxon>
        <taxon>Polychaeta incertae sedis</taxon>
        <taxon>Dinophilidae</taxon>
        <taxon>Dimorphilus</taxon>
    </lineage>
</organism>
<keyword evidence="9" id="KW-0408">Iron</keyword>
<evidence type="ECO:0000259" key="13">
    <source>
        <dbReference type="PROSITE" id="PS50939"/>
    </source>
</evidence>
<reference evidence="14 15" key="1">
    <citation type="submission" date="2020-08" db="EMBL/GenBank/DDBJ databases">
        <authorList>
            <person name="Hejnol A."/>
        </authorList>
    </citation>
    <scope>NUCLEOTIDE SEQUENCE [LARGE SCALE GENOMIC DNA]</scope>
</reference>
<keyword evidence="15" id="KW-1185">Reference proteome</keyword>
<evidence type="ECO:0000256" key="5">
    <source>
        <dbReference type="ARBA" id="ARBA00022692"/>
    </source>
</evidence>
<dbReference type="EC" id="7.2.1.3" evidence="11"/>
<evidence type="ECO:0000256" key="10">
    <source>
        <dbReference type="ARBA" id="ARBA00023136"/>
    </source>
</evidence>
<evidence type="ECO:0000256" key="3">
    <source>
        <dbReference type="ARBA" id="ARBA00022448"/>
    </source>
</evidence>
<dbReference type="AlphaFoldDB" id="A0A7I8VIN7"/>
<comment type="caution">
    <text evidence="14">The sequence shown here is derived from an EMBL/GenBank/DDBJ whole genome shotgun (WGS) entry which is preliminary data.</text>
</comment>
<dbReference type="InterPro" id="IPR045150">
    <property type="entry name" value="CYB561D1/2"/>
</dbReference>
<evidence type="ECO:0000256" key="8">
    <source>
        <dbReference type="ARBA" id="ARBA00022989"/>
    </source>
</evidence>
<gene>
    <name evidence="14" type="ORF">DGYR_LOCUS4280</name>
</gene>
<keyword evidence="5 12" id="KW-0812">Transmembrane</keyword>
<dbReference type="GO" id="GO:0140571">
    <property type="term" value="F:transmembrane ascorbate ferrireductase activity"/>
    <property type="evidence" value="ECO:0007669"/>
    <property type="project" value="UniProtKB-EC"/>
</dbReference>
<dbReference type="OrthoDB" id="432881at2759"/>
<evidence type="ECO:0000256" key="11">
    <source>
        <dbReference type="ARBA" id="ARBA00024225"/>
    </source>
</evidence>
<protein>
    <recommendedName>
        <fullName evidence="11">ascorbate ferrireductase (transmembrane)</fullName>
        <ecNumber evidence="11">7.2.1.3</ecNumber>
    </recommendedName>
</protein>
<dbReference type="Proteomes" id="UP000549394">
    <property type="component" value="Unassembled WGS sequence"/>
</dbReference>
<feature type="transmembrane region" description="Helical" evidence="12">
    <location>
        <begin position="146"/>
        <end position="166"/>
    </location>
</feature>
<dbReference type="Pfam" id="PF03188">
    <property type="entry name" value="Cytochrom_B561"/>
    <property type="match status" value="1"/>
</dbReference>
<dbReference type="GO" id="GO:0046872">
    <property type="term" value="F:metal ion binding"/>
    <property type="evidence" value="ECO:0007669"/>
    <property type="project" value="UniProtKB-KW"/>
</dbReference>
<proteinExistence type="predicted"/>
<keyword evidence="4" id="KW-0349">Heme</keyword>
<evidence type="ECO:0000256" key="6">
    <source>
        <dbReference type="ARBA" id="ARBA00022723"/>
    </source>
</evidence>
<feature type="transmembrane region" description="Helical" evidence="12">
    <location>
        <begin position="27"/>
        <end position="47"/>
    </location>
</feature>
<accession>A0A7I8VIN7</accession>
<feature type="transmembrane region" description="Helical" evidence="12">
    <location>
        <begin position="68"/>
        <end position="87"/>
    </location>
</feature>
<evidence type="ECO:0000256" key="1">
    <source>
        <dbReference type="ARBA" id="ARBA00001970"/>
    </source>
</evidence>
<evidence type="ECO:0000256" key="2">
    <source>
        <dbReference type="ARBA" id="ARBA00004141"/>
    </source>
</evidence>
<comment type="cofactor">
    <cofactor evidence="1">
        <name>heme b</name>
        <dbReference type="ChEBI" id="CHEBI:60344"/>
    </cofactor>
</comment>
<dbReference type="SMART" id="SM00665">
    <property type="entry name" value="B561"/>
    <property type="match status" value="1"/>
</dbReference>
<evidence type="ECO:0000313" key="15">
    <source>
        <dbReference type="Proteomes" id="UP000549394"/>
    </source>
</evidence>
<feature type="transmembrane region" description="Helical" evidence="12">
    <location>
        <begin position="99"/>
        <end position="126"/>
    </location>
</feature>
<dbReference type="Gene3D" id="1.20.120.1770">
    <property type="match status" value="1"/>
</dbReference>
<feature type="domain" description="Cytochrome b561" evidence="13">
    <location>
        <begin position="1"/>
        <end position="197"/>
    </location>
</feature>
<sequence>MVAHFVCILFTGFIIYKADIGSSLFSWHPSLMALACSLFIVQAIMVFNSQSSLLMKLSRKTRVLAHRVLSFLGVTCAWLAFLAIYTNKNNNNKAHFTTWHGLIGFIALLYMTAQSCGGNLLIYTSLLSKTGIKWKDMKMYHATSGFVLYVLICGTMVLGMFSNWFVKTVTGTSWYACLACPAILSLVVMQQVTQNNLPKPGNRKVEEKK</sequence>
<dbReference type="PANTHER" id="PTHR15422">
    <property type="entry name" value="OS05G0565100 PROTEIN"/>
    <property type="match status" value="1"/>
</dbReference>
<dbReference type="GO" id="GO:0016020">
    <property type="term" value="C:membrane"/>
    <property type="evidence" value="ECO:0007669"/>
    <property type="project" value="UniProtKB-SubCell"/>
</dbReference>
<keyword evidence="3" id="KW-0813">Transport</keyword>
<dbReference type="EMBL" id="CAJFCJ010000006">
    <property type="protein sequence ID" value="CAD5115551.1"/>
    <property type="molecule type" value="Genomic_DNA"/>
</dbReference>
<dbReference type="CDD" id="cd08761">
    <property type="entry name" value="Cyt_b561_CYB561D2_like"/>
    <property type="match status" value="1"/>
</dbReference>
<keyword evidence="8 12" id="KW-1133">Transmembrane helix</keyword>
<evidence type="ECO:0000313" key="14">
    <source>
        <dbReference type="EMBL" id="CAD5115551.1"/>
    </source>
</evidence>
<evidence type="ECO:0000256" key="12">
    <source>
        <dbReference type="SAM" id="Phobius"/>
    </source>
</evidence>
<evidence type="ECO:0000256" key="4">
    <source>
        <dbReference type="ARBA" id="ARBA00022617"/>
    </source>
</evidence>
<name>A0A7I8VIN7_9ANNE</name>
<keyword evidence="6" id="KW-0479">Metal-binding</keyword>
<evidence type="ECO:0000256" key="9">
    <source>
        <dbReference type="ARBA" id="ARBA00023004"/>
    </source>
</evidence>
<dbReference type="GO" id="GO:0140575">
    <property type="term" value="F:transmembrane monodehydroascorbate reductase activity"/>
    <property type="evidence" value="ECO:0007669"/>
    <property type="project" value="InterPro"/>
</dbReference>